<dbReference type="InterPro" id="IPR011856">
    <property type="entry name" value="tRNA_endonuc-like_dom_sf"/>
</dbReference>
<dbReference type="Proteomes" id="UP000324575">
    <property type="component" value="Unassembled WGS sequence"/>
</dbReference>
<reference evidence="3 4" key="1">
    <citation type="submission" date="2019-03" db="EMBL/GenBank/DDBJ databases">
        <title>Single cell metagenomics reveals metabolic interactions within the superorganism composed of flagellate Streblomastix strix and complex community of Bacteroidetes bacteria on its surface.</title>
        <authorList>
            <person name="Treitli S.C."/>
            <person name="Kolisko M."/>
            <person name="Husnik F."/>
            <person name="Keeling P."/>
            <person name="Hampl V."/>
        </authorList>
    </citation>
    <scope>NUCLEOTIDE SEQUENCE [LARGE SCALE GENOMIC DNA]</scope>
    <source>
        <strain evidence="3">St1</strain>
    </source>
</reference>
<dbReference type="EMBL" id="SNRX01000007">
    <property type="protein sequence ID" value="KAA6302566.1"/>
    <property type="molecule type" value="Genomic_DNA"/>
</dbReference>
<evidence type="ECO:0008006" key="5">
    <source>
        <dbReference type="Google" id="ProtNLM"/>
    </source>
</evidence>
<dbReference type="Pfam" id="PF17761">
    <property type="entry name" value="DUF1016_N"/>
    <property type="match status" value="1"/>
</dbReference>
<feature type="domain" description="YhcG PDDEXK nuclease" evidence="1">
    <location>
        <begin position="176"/>
        <end position="329"/>
    </location>
</feature>
<evidence type="ECO:0000313" key="3">
    <source>
        <dbReference type="EMBL" id="KAA6302566.1"/>
    </source>
</evidence>
<sequence>MDDNNKISTNDGNLIYGQIKEILTTAREKAYAAVNFAMVEAYWLIGKHIVEAQGNNERAEYGTQLLKYLSEQLTHDFGKGFEERELRRIRQFYLTFPIRDALRPELGWTHYRLIMKSQTDKAREFYIDECVKSRWSTRQLERQINTHFYERLLSSQNKEAVAIEIQKTAAPLDPKDFIRNPYVLEFLDIKPSPDLYEKDLETAIINHLQTFLLEMGRGFSFVARQKRISFDGRDFYIDLVFYHYILKCFVIIDLKMDDLTHQDLGQMQMYVNYYTREMMNEGDNPPIGIILCADKSEAIVRYTLAEDNKQIFASKYMLYLPTEQEFKNEIYSVIKE</sequence>
<dbReference type="Pfam" id="PF06250">
    <property type="entry name" value="YhcG_C"/>
    <property type="match status" value="1"/>
</dbReference>
<dbReference type="PANTHER" id="PTHR30547:SF5">
    <property type="entry name" value="NUCLEASE YHCG-RELATED"/>
    <property type="match status" value="1"/>
</dbReference>
<name>A0A5M8P2K9_9BACT</name>
<dbReference type="InterPro" id="IPR009362">
    <property type="entry name" value="YhcG_C"/>
</dbReference>
<dbReference type="InterPro" id="IPR041527">
    <property type="entry name" value="YhcG_N"/>
</dbReference>
<gene>
    <name evidence="3" type="ORF">EZS26_001398</name>
</gene>
<dbReference type="AlphaFoldDB" id="A0A5M8P2K9"/>
<evidence type="ECO:0000259" key="2">
    <source>
        <dbReference type="Pfam" id="PF17761"/>
    </source>
</evidence>
<evidence type="ECO:0000313" key="4">
    <source>
        <dbReference type="Proteomes" id="UP000324575"/>
    </source>
</evidence>
<protein>
    <recommendedName>
        <fullName evidence="5">DUF1016 domain-containing protein</fullName>
    </recommendedName>
</protein>
<dbReference type="PANTHER" id="PTHR30547">
    <property type="entry name" value="UNCHARACTERIZED PROTEIN YHCG-RELATED"/>
    <property type="match status" value="1"/>
</dbReference>
<organism evidence="3 4">
    <name type="scientific">Candidatus Ordinivivax streblomastigis</name>
    <dbReference type="NCBI Taxonomy" id="2540710"/>
    <lineage>
        <taxon>Bacteria</taxon>
        <taxon>Pseudomonadati</taxon>
        <taxon>Bacteroidota</taxon>
        <taxon>Bacteroidia</taxon>
        <taxon>Bacteroidales</taxon>
        <taxon>Candidatus Ordinivivax</taxon>
    </lineage>
</organism>
<accession>A0A5M8P2K9</accession>
<comment type="caution">
    <text evidence="3">The sequence shown here is derived from an EMBL/GenBank/DDBJ whole genome shotgun (WGS) entry which is preliminary data.</text>
</comment>
<proteinExistence type="predicted"/>
<dbReference type="GO" id="GO:0003676">
    <property type="term" value="F:nucleic acid binding"/>
    <property type="evidence" value="ECO:0007669"/>
    <property type="project" value="InterPro"/>
</dbReference>
<feature type="domain" description="YhcG N-terminal" evidence="2">
    <location>
        <begin position="18"/>
        <end position="151"/>
    </location>
</feature>
<dbReference type="InterPro" id="IPR053148">
    <property type="entry name" value="PD-DEXK-like_domain"/>
</dbReference>
<dbReference type="Gene3D" id="3.40.1350.10">
    <property type="match status" value="1"/>
</dbReference>
<evidence type="ECO:0000259" key="1">
    <source>
        <dbReference type="Pfam" id="PF06250"/>
    </source>
</evidence>